<comment type="caution">
    <text evidence="1">The sequence shown here is derived from an EMBL/GenBank/DDBJ whole genome shotgun (WGS) entry which is preliminary data.</text>
</comment>
<gene>
    <name evidence="1" type="ORF">K4A83_12810</name>
</gene>
<protein>
    <submittedName>
        <fullName evidence="1">Uncharacterized protein</fullName>
    </submittedName>
</protein>
<dbReference type="EMBL" id="JAIHOM010000058">
    <property type="protein sequence ID" value="MCW6037143.1"/>
    <property type="molecule type" value="Genomic_DNA"/>
</dbReference>
<proteinExistence type="predicted"/>
<evidence type="ECO:0000313" key="2">
    <source>
        <dbReference type="Proteomes" id="UP001526426"/>
    </source>
</evidence>
<accession>A0ABT3L6L2</accession>
<organism evidence="1 2">
    <name type="scientific">Spirulina subsalsa FACHB-351</name>
    <dbReference type="NCBI Taxonomy" id="234711"/>
    <lineage>
        <taxon>Bacteria</taxon>
        <taxon>Bacillati</taxon>
        <taxon>Cyanobacteriota</taxon>
        <taxon>Cyanophyceae</taxon>
        <taxon>Spirulinales</taxon>
        <taxon>Spirulinaceae</taxon>
        <taxon>Spirulina</taxon>
    </lineage>
</organism>
<keyword evidence="2" id="KW-1185">Reference proteome</keyword>
<dbReference type="RefSeq" id="WP_265264979.1">
    <property type="nucleotide sequence ID" value="NZ_JAIHOM010000058.1"/>
</dbReference>
<name>A0ABT3L6L2_9CYAN</name>
<sequence length="71" mass="7896">MHRTKPHIDQHWQRRQIALAEYLDTISELTARLDSLLAFADLCAAQNVKSSTQLLPPADAQPGLYLLPAAT</sequence>
<dbReference type="Proteomes" id="UP001526426">
    <property type="component" value="Unassembled WGS sequence"/>
</dbReference>
<reference evidence="1 2" key="1">
    <citation type="submission" date="2021-08" db="EMBL/GenBank/DDBJ databases">
        <title>Draft genome sequence of Spirulina subsalsa with high tolerance to salinity and hype-accumulation of phycocyanin.</title>
        <authorList>
            <person name="Pei H."/>
            <person name="Jiang L."/>
        </authorList>
    </citation>
    <scope>NUCLEOTIDE SEQUENCE [LARGE SCALE GENOMIC DNA]</scope>
    <source>
        <strain evidence="1 2">FACHB-351</strain>
    </source>
</reference>
<evidence type="ECO:0000313" key="1">
    <source>
        <dbReference type="EMBL" id="MCW6037143.1"/>
    </source>
</evidence>